<dbReference type="Pfam" id="PF00730">
    <property type="entry name" value="HhH-GPD"/>
    <property type="match status" value="1"/>
</dbReference>
<dbReference type="InterPro" id="IPR003265">
    <property type="entry name" value="HhH-GPD_domain"/>
</dbReference>
<name>A0A318UDD9_9SPHI</name>
<protein>
    <recommendedName>
        <fullName evidence="3">DNA-3-methyladenine glycosylase II</fullName>
        <ecNumber evidence="3">3.2.2.21</ecNumber>
    </recommendedName>
</protein>
<comment type="similarity">
    <text evidence="2">Belongs to the alkylbase DNA glycosidase AlkA family.</text>
</comment>
<feature type="domain" description="HhH-GPD" evidence="7">
    <location>
        <begin position="133"/>
        <end position="298"/>
    </location>
</feature>
<dbReference type="GO" id="GO:0006307">
    <property type="term" value="P:DNA alkylation repair"/>
    <property type="evidence" value="ECO:0007669"/>
    <property type="project" value="TreeGrafter"/>
</dbReference>
<evidence type="ECO:0000313" key="8">
    <source>
        <dbReference type="EMBL" id="PYF71480.1"/>
    </source>
</evidence>
<dbReference type="GO" id="GO:0008534">
    <property type="term" value="F:oxidized purine nucleobase lesion DNA N-glycosylase activity"/>
    <property type="evidence" value="ECO:0007669"/>
    <property type="project" value="InterPro"/>
</dbReference>
<evidence type="ECO:0000256" key="4">
    <source>
        <dbReference type="ARBA" id="ARBA00022763"/>
    </source>
</evidence>
<evidence type="ECO:0000259" key="7">
    <source>
        <dbReference type="SMART" id="SM00478"/>
    </source>
</evidence>
<dbReference type="GO" id="GO:0005737">
    <property type="term" value="C:cytoplasm"/>
    <property type="evidence" value="ECO:0007669"/>
    <property type="project" value="TreeGrafter"/>
</dbReference>
<dbReference type="SMART" id="SM00478">
    <property type="entry name" value="ENDO3c"/>
    <property type="match status" value="1"/>
</dbReference>
<evidence type="ECO:0000256" key="5">
    <source>
        <dbReference type="ARBA" id="ARBA00022801"/>
    </source>
</evidence>
<dbReference type="Proteomes" id="UP000248198">
    <property type="component" value="Unassembled WGS sequence"/>
</dbReference>
<dbReference type="SUPFAM" id="SSF48150">
    <property type="entry name" value="DNA-glycosylase"/>
    <property type="match status" value="1"/>
</dbReference>
<keyword evidence="4" id="KW-0227">DNA damage</keyword>
<dbReference type="OrthoDB" id="9785929at2"/>
<evidence type="ECO:0000256" key="6">
    <source>
        <dbReference type="ARBA" id="ARBA00023204"/>
    </source>
</evidence>
<dbReference type="GO" id="GO:0008725">
    <property type="term" value="F:DNA-3-methyladenine glycosylase activity"/>
    <property type="evidence" value="ECO:0007669"/>
    <property type="project" value="TreeGrafter"/>
</dbReference>
<keyword evidence="9" id="KW-1185">Reference proteome</keyword>
<dbReference type="GO" id="GO:0032993">
    <property type="term" value="C:protein-DNA complex"/>
    <property type="evidence" value="ECO:0007669"/>
    <property type="project" value="TreeGrafter"/>
</dbReference>
<dbReference type="EC" id="3.2.2.21" evidence="3"/>
<comment type="catalytic activity">
    <reaction evidence="1">
        <text>Hydrolysis of alkylated DNA, releasing 3-methyladenine, 3-methylguanine, 7-methylguanine and 7-methyladenine.</text>
        <dbReference type="EC" id="3.2.2.21"/>
    </reaction>
</comment>
<dbReference type="EMBL" id="QKLU01000007">
    <property type="protein sequence ID" value="PYF71480.1"/>
    <property type="molecule type" value="Genomic_DNA"/>
</dbReference>
<evidence type="ECO:0000256" key="2">
    <source>
        <dbReference type="ARBA" id="ARBA00010817"/>
    </source>
</evidence>
<sequence length="302" mass="35133">MNSPLILDYPVPPLFSFKECLWFLNRNYDDCMHRISSGAITKAISLPEGDFLIRIAEHRQMIRMEILDGADIENHREVLEQYLKNWFDLDRDPRPLYELLKKDPQLSYMVTAFQGLRLVSMPDLFEALCWGITGQQINLSFAYKLKRRLVEKYGRSIEHEGNVYHLFPKPTALAKAGITDLMDMQFSQKKAEYLIGLSKAFLDGTISEKTLKALPSLKERQQVLTAIRGIGLWTANYALMKSFRENSCIPYGDVGLLNALIAHGIMQQKTDREQMDHFFEKYKGWESYLVFYLWRSLSQPEQ</sequence>
<dbReference type="RefSeq" id="WP_110833629.1">
    <property type="nucleotide sequence ID" value="NZ_QKLU01000007.1"/>
</dbReference>
<comment type="caution">
    <text evidence="8">The sequence shown here is derived from an EMBL/GenBank/DDBJ whole genome shotgun (WGS) entry which is preliminary data.</text>
</comment>
<dbReference type="GO" id="GO:0032131">
    <property type="term" value="F:alkylated DNA binding"/>
    <property type="evidence" value="ECO:0007669"/>
    <property type="project" value="TreeGrafter"/>
</dbReference>
<dbReference type="Gene3D" id="3.30.310.20">
    <property type="entry name" value="DNA-3-methyladenine glycosylase AlkA, N-terminal domain"/>
    <property type="match status" value="1"/>
</dbReference>
<evidence type="ECO:0000256" key="1">
    <source>
        <dbReference type="ARBA" id="ARBA00000086"/>
    </source>
</evidence>
<reference evidence="8 9" key="1">
    <citation type="submission" date="2018-06" db="EMBL/GenBank/DDBJ databases">
        <title>Genomic Encyclopedia of Archaeal and Bacterial Type Strains, Phase II (KMG-II): from individual species to whole genera.</title>
        <authorList>
            <person name="Goeker M."/>
        </authorList>
    </citation>
    <scope>NUCLEOTIDE SEQUENCE [LARGE SCALE GENOMIC DNA]</scope>
    <source>
        <strain evidence="8 9">DSM 27372</strain>
    </source>
</reference>
<dbReference type="PANTHER" id="PTHR43003">
    <property type="entry name" value="DNA-3-METHYLADENINE GLYCOSYLASE"/>
    <property type="match status" value="1"/>
</dbReference>
<evidence type="ECO:0000256" key="3">
    <source>
        <dbReference type="ARBA" id="ARBA00012000"/>
    </source>
</evidence>
<dbReference type="PANTHER" id="PTHR43003:SF12">
    <property type="entry name" value="DNA-3-METHYLADENINE GLYCOSYLASE"/>
    <property type="match status" value="1"/>
</dbReference>
<gene>
    <name evidence="8" type="ORF">B0O44_10795</name>
</gene>
<dbReference type="GO" id="GO:0006285">
    <property type="term" value="P:base-excision repair, AP site formation"/>
    <property type="evidence" value="ECO:0007669"/>
    <property type="project" value="TreeGrafter"/>
</dbReference>
<dbReference type="Pfam" id="PF07934">
    <property type="entry name" value="OGG_N"/>
    <property type="match status" value="1"/>
</dbReference>
<dbReference type="CDD" id="cd00056">
    <property type="entry name" value="ENDO3c"/>
    <property type="match status" value="1"/>
</dbReference>
<dbReference type="Gene3D" id="1.10.340.30">
    <property type="entry name" value="Hypothetical protein, domain 2"/>
    <property type="match status" value="1"/>
</dbReference>
<dbReference type="InterPro" id="IPR051912">
    <property type="entry name" value="Alkylbase_DNA_Glycosylase/TA"/>
</dbReference>
<organism evidence="8 9">
    <name type="scientific">Pedobacter nutrimenti</name>
    <dbReference type="NCBI Taxonomy" id="1241337"/>
    <lineage>
        <taxon>Bacteria</taxon>
        <taxon>Pseudomonadati</taxon>
        <taxon>Bacteroidota</taxon>
        <taxon>Sphingobacteriia</taxon>
        <taxon>Sphingobacteriales</taxon>
        <taxon>Sphingobacteriaceae</taxon>
        <taxon>Pedobacter</taxon>
    </lineage>
</organism>
<keyword evidence="6" id="KW-0234">DNA repair</keyword>
<keyword evidence="5" id="KW-0378">Hydrolase</keyword>
<dbReference type="GO" id="GO:0043916">
    <property type="term" value="F:DNA-7-methylguanine glycosylase activity"/>
    <property type="evidence" value="ECO:0007669"/>
    <property type="project" value="TreeGrafter"/>
</dbReference>
<dbReference type="InterPro" id="IPR012904">
    <property type="entry name" value="OGG_N"/>
</dbReference>
<dbReference type="InterPro" id="IPR011257">
    <property type="entry name" value="DNA_glycosylase"/>
</dbReference>
<dbReference type="FunFam" id="1.10.340.30:FF:000004">
    <property type="entry name" value="DNA-3-methyladenine glycosylase II"/>
    <property type="match status" value="1"/>
</dbReference>
<dbReference type="InterPro" id="IPR037046">
    <property type="entry name" value="AlkA_N_sf"/>
</dbReference>
<accession>A0A318UDD9</accession>
<dbReference type="GO" id="GO:0006289">
    <property type="term" value="P:nucleotide-excision repair"/>
    <property type="evidence" value="ECO:0007669"/>
    <property type="project" value="InterPro"/>
</dbReference>
<evidence type="ECO:0000313" key="9">
    <source>
        <dbReference type="Proteomes" id="UP000248198"/>
    </source>
</evidence>
<proteinExistence type="inferred from homology"/>
<dbReference type="AlphaFoldDB" id="A0A318UDD9"/>